<proteinExistence type="predicted"/>
<dbReference type="Pfam" id="PF20153">
    <property type="entry name" value="DUF6535"/>
    <property type="match status" value="1"/>
</dbReference>
<name>A0AAD7TH22_9APHY</name>
<reference evidence="2" key="1">
    <citation type="submission" date="2022-11" db="EMBL/GenBank/DDBJ databases">
        <title>Genome Sequence of Cubamyces cubensis.</title>
        <authorList>
            <person name="Buettner E."/>
        </authorList>
    </citation>
    <scope>NUCLEOTIDE SEQUENCE</scope>
    <source>
        <strain evidence="2">MPL-01</strain>
    </source>
</reference>
<accession>A0AAD7TH22</accession>
<evidence type="ECO:0000313" key="3">
    <source>
        <dbReference type="Proteomes" id="UP001215151"/>
    </source>
</evidence>
<evidence type="ECO:0000313" key="2">
    <source>
        <dbReference type="EMBL" id="KAJ8457025.1"/>
    </source>
</evidence>
<gene>
    <name evidence="2" type="ORF">ONZ51_g11777</name>
</gene>
<keyword evidence="3" id="KW-1185">Reference proteome</keyword>
<dbReference type="InterPro" id="IPR045338">
    <property type="entry name" value="DUF6535"/>
</dbReference>
<dbReference type="AlphaFoldDB" id="A0AAD7TH22"/>
<dbReference type="Proteomes" id="UP001215151">
    <property type="component" value="Unassembled WGS sequence"/>
</dbReference>
<feature type="domain" description="DUF6535" evidence="1">
    <location>
        <begin position="57"/>
        <end position="123"/>
    </location>
</feature>
<sequence>MLPRQIVRLSASNFMPMLELRSWRRWIKANHIDLGSINLFTQDEKDKAFAQAAVIVKGYSDELVMRWSSEIDTYLVYAGLFSAILTAFNVESYQLLQPASPDPTSVVLQHISLQLSSLSYKPPLINSSYPAFRCRQC</sequence>
<organism evidence="2 3">
    <name type="scientific">Trametes cubensis</name>
    <dbReference type="NCBI Taxonomy" id="1111947"/>
    <lineage>
        <taxon>Eukaryota</taxon>
        <taxon>Fungi</taxon>
        <taxon>Dikarya</taxon>
        <taxon>Basidiomycota</taxon>
        <taxon>Agaricomycotina</taxon>
        <taxon>Agaricomycetes</taxon>
        <taxon>Polyporales</taxon>
        <taxon>Polyporaceae</taxon>
        <taxon>Trametes</taxon>
    </lineage>
</organism>
<protein>
    <recommendedName>
        <fullName evidence="1">DUF6535 domain-containing protein</fullName>
    </recommendedName>
</protein>
<dbReference type="EMBL" id="JAPEVG010000606">
    <property type="protein sequence ID" value="KAJ8457025.1"/>
    <property type="molecule type" value="Genomic_DNA"/>
</dbReference>
<comment type="caution">
    <text evidence="2">The sequence shown here is derived from an EMBL/GenBank/DDBJ whole genome shotgun (WGS) entry which is preliminary data.</text>
</comment>
<evidence type="ECO:0000259" key="1">
    <source>
        <dbReference type="Pfam" id="PF20153"/>
    </source>
</evidence>